<keyword evidence="2" id="KW-0067">ATP-binding</keyword>
<protein>
    <submittedName>
        <fullName evidence="2">ATP-binding protein</fullName>
    </submittedName>
</protein>
<dbReference type="GO" id="GO:0005524">
    <property type="term" value="F:ATP binding"/>
    <property type="evidence" value="ECO:0007669"/>
    <property type="project" value="UniProtKB-KW"/>
</dbReference>
<feature type="domain" description="ATPase AAA-type core" evidence="1">
    <location>
        <begin position="51"/>
        <end position="315"/>
    </location>
</feature>
<gene>
    <name evidence="2" type="ORF">IAC85_06375</name>
</gene>
<evidence type="ECO:0000313" key="3">
    <source>
        <dbReference type="Proteomes" id="UP000886725"/>
    </source>
</evidence>
<name>A0A9D1CL32_9FIRM</name>
<keyword evidence="2" id="KW-0547">Nucleotide-binding</keyword>
<dbReference type="Gene3D" id="3.40.50.300">
    <property type="entry name" value="P-loop containing nucleotide triphosphate hydrolases"/>
    <property type="match status" value="1"/>
</dbReference>
<dbReference type="SUPFAM" id="SSF52540">
    <property type="entry name" value="P-loop containing nucleoside triphosphate hydrolases"/>
    <property type="match status" value="1"/>
</dbReference>
<dbReference type="GO" id="GO:0016887">
    <property type="term" value="F:ATP hydrolysis activity"/>
    <property type="evidence" value="ECO:0007669"/>
    <property type="project" value="InterPro"/>
</dbReference>
<sequence>MKILRIVASHFQLCEDNFTISFVPIANKTKDDKEFELNEIAENLYVFSTLGIIGKNASGKTTTTELLSLVYDIFSNYRVKYATNLFKFMNKTVELDITFYHEKYLYHYTTELKKDENLVDENTVLFQNQKLYMREYKKSYSTQLFNFDKYEEMEFLGELPDDTSILYLLLKTISRRGIYISSNTEIYNYSDVFSIYKMLNNSPKIIESILQMFDEHIKNIEMISDNKYKITYTNYKSREVTNRELHEILSSGTTRGLGLFTFVVFSLKFGCDLIIDEIETHFHKMLVENLVNLYKDKSVNKKNATLIFTTHYCELLDLFGRNDNIYISKFDNKITLENMHEKYNFRPELSKSNKFYKNAFNTDINYESLMNFKKELM</sequence>
<reference evidence="2" key="2">
    <citation type="journal article" date="2021" name="PeerJ">
        <title>Extensive microbial diversity within the chicken gut microbiome revealed by metagenomics and culture.</title>
        <authorList>
            <person name="Gilroy R."/>
            <person name="Ravi A."/>
            <person name="Getino M."/>
            <person name="Pursley I."/>
            <person name="Horton D.L."/>
            <person name="Alikhan N.F."/>
            <person name="Baker D."/>
            <person name="Gharbi K."/>
            <person name="Hall N."/>
            <person name="Watson M."/>
            <person name="Adriaenssens E.M."/>
            <person name="Foster-Nyarko E."/>
            <person name="Jarju S."/>
            <person name="Secka A."/>
            <person name="Antonio M."/>
            <person name="Oren A."/>
            <person name="Chaudhuri R.R."/>
            <person name="La Ragione R."/>
            <person name="Hildebrand F."/>
            <person name="Pallen M.J."/>
        </authorList>
    </citation>
    <scope>NUCLEOTIDE SEQUENCE</scope>
    <source>
        <strain evidence="2">CHK165-10780</strain>
    </source>
</reference>
<dbReference type="AlphaFoldDB" id="A0A9D1CL32"/>
<dbReference type="Proteomes" id="UP000886725">
    <property type="component" value="Unassembled WGS sequence"/>
</dbReference>
<accession>A0A9D1CL32</accession>
<dbReference type="EMBL" id="DVFU01000122">
    <property type="protein sequence ID" value="HIQ65347.1"/>
    <property type="molecule type" value="Genomic_DNA"/>
</dbReference>
<organism evidence="2 3">
    <name type="scientific">Candidatus Faecenecus gallistercoris</name>
    <dbReference type="NCBI Taxonomy" id="2840793"/>
    <lineage>
        <taxon>Bacteria</taxon>
        <taxon>Bacillati</taxon>
        <taxon>Bacillota</taxon>
        <taxon>Bacillota incertae sedis</taxon>
        <taxon>Candidatus Faecenecus</taxon>
    </lineage>
</organism>
<dbReference type="Pfam" id="PF13304">
    <property type="entry name" value="AAA_21"/>
    <property type="match status" value="1"/>
</dbReference>
<dbReference type="InterPro" id="IPR003959">
    <property type="entry name" value="ATPase_AAA_core"/>
</dbReference>
<evidence type="ECO:0000259" key="1">
    <source>
        <dbReference type="Pfam" id="PF13304"/>
    </source>
</evidence>
<dbReference type="InterPro" id="IPR027417">
    <property type="entry name" value="P-loop_NTPase"/>
</dbReference>
<evidence type="ECO:0000313" key="2">
    <source>
        <dbReference type="EMBL" id="HIQ65347.1"/>
    </source>
</evidence>
<comment type="caution">
    <text evidence="2">The sequence shown here is derived from an EMBL/GenBank/DDBJ whole genome shotgun (WGS) entry which is preliminary data.</text>
</comment>
<proteinExistence type="predicted"/>
<reference evidence="2" key="1">
    <citation type="submission" date="2020-10" db="EMBL/GenBank/DDBJ databases">
        <authorList>
            <person name="Gilroy R."/>
        </authorList>
    </citation>
    <scope>NUCLEOTIDE SEQUENCE</scope>
    <source>
        <strain evidence="2">CHK165-10780</strain>
    </source>
</reference>